<dbReference type="GO" id="GO:0008270">
    <property type="term" value="F:zinc ion binding"/>
    <property type="evidence" value="ECO:0007669"/>
    <property type="project" value="UniProtKB-KW"/>
</dbReference>
<evidence type="ECO:0000259" key="8">
    <source>
        <dbReference type="PROSITE" id="PS50157"/>
    </source>
</evidence>
<evidence type="ECO:0000256" key="6">
    <source>
        <dbReference type="ARBA" id="ARBA00023163"/>
    </source>
</evidence>
<organism evidence="9 10">
    <name type="scientific">Phoenix dactylifera</name>
    <name type="common">Date palm</name>
    <dbReference type="NCBI Taxonomy" id="42345"/>
    <lineage>
        <taxon>Eukaryota</taxon>
        <taxon>Viridiplantae</taxon>
        <taxon>Streptophyta</taxon>
        <taxon>Embryophyta</taxon>
        <taxon>Tracheophyta</taxon>
        <taxon>Spermatophyta</taxon>
        <taxon>Magnoliopsida</taxon>
        <taxon>Liliopsida</taxon>
        <taxon>Arecaceae</taxon>
        <taxon>Coryphoideae</taxon>
        <taxon>Phoeniceae</taxon>
        <taxon>Phoenix</taxon>
    </lineage>
</organism>
<protein>
    <submittedName>
        <fullName evidence="10">Protein indeterminate-domain 4, chloroplastic-like</fullName>
    </submittedName>
</protein>
<evidence type="ECO:0000313" key="10">
    <source>
        <dbReference type="RefSeq" id="XP_038979952.1"/>
    </source>
</evidence>
<dbReference type="Gene3D" id="3.30.160.60">
    <property type="entry name" value="Classic Zinc Finger"/>
    <property type="match status" value="1"/>
</dbReference>
<evidence type="ECO:0000313" key="9">
    <source>
        <dbReference type="Proteomes" id="UP000228380"/>
    </source>
</evidence>
<keyword evidence="1" id="KW-0479">Metal-binding</keyword>
<dbReference type="FunFam" id="3.30.160.60:FF:000131">
    <property type="entry name" value="protein indeterminate-domain 5, chloroplastic-like"/>
    <property type="match status" value="1"/>
</dbReference>
<dbReference type="PROSITE" id="PS00028">
    <property type="entry name" value="ZINC_FINGER_C2H2_1"/>
    <property type="match status" value="1"/>
</dbReference>
<evidence type="ECO:0000256" key="7">
    <source>
        <dbReference type="PROSITE-ProRule" id="PRU00042"/>
    </source>
</evidence>
<keyword evidence="4" id="KW-0862">Zinc</keyword>
<evidence type="ECO:0000256" key="5">
    <source>
        <dbReference type="ARBA" id="ARBA00023015"/>
    </source>
</evidence>
<evidence type="ECO:0000256" key="1">
    <source>
        <dbReference type="ARBA" id="ARBA00022723"/>
    </source>
</evidence>
<evidence type="ECO:0000256" key="2">
    <source>
        <dbReference type="ARBA" id="ARBA00022737"/>
    </source>
</evidence>
<keyword evidence="6" id="KW-0804">Transcription</keyword>
<dbReference type="PROSITE" id="PS50157">
    <property type="entry name" value="ZINC_FINGER_C2H2_2"/>
    <property type="match status" value="1"/>
</dbReference>
<evidence type="ECO:0000256" key="3">
    <source>
        <dbReference type="ARBA" id="ARBA00022771"/>
    </source>
</evidence>
<dbReference type="RefSeq" id="XP_038979952.1">
    <property type="nucleotide sequence ID" value="XM_039124024.1"/>
</dbReference>
<dbReference type="InterPro" id="IPR031140">
    <property type="entry name" value="IDD1-16"/>
</dbReference>
<dbReference type="PANTHER" id="PTHR10593:SF234">
    <property type="entry name" value="C2H2-TYPE DOMAIN-CONTAINING PROTEIN"/>
    <property type="match status" value="1"/>
</dbReference>
<dbReference type="InterPro" id="IPR055186">
    <property type="entry name" value="C2H2-2nd_BIRD-IDD"/>
</dbReference>
<dbReference type="SUPFAM" id="SSF57667">
    <property type="entry name" value="beta-beta-alpha zinc fingers"/>
    <property type="match status" value="1"/>
</dbReference>
<dbReference type="KEGG" id="pda:103722128"/>
<dbReference type="InterPro" id="IPR036236">
    <property type="entry name" value="Znf_C2H2_sf"/>
</dbReference>
<accession>A0A8B9A2S5</accession>
<keyword evidence="2" id="KW-0677">Repeat</keyword>
<keyword evidence="9" id="KW-1185">Reference proteome</keyword>
<dbReference type="GO" id="GO:0003700">
    <property type="term" value="F:DNA-binding transcription factor activity"/>
    <property type="evidence" value="ECO:0007669"/>
    <property type="project" value="TreeGrafter"/>
</dbReference>
<dbReference type="InterPro" id="IPR055187">
    <property type="entry name" value="C2CH-3rd_BIRD-IDD"/>
</dbReference>
<dbReference type="Pfam" id="PF22995">
    <property type="entry name" value="C2CH-3rd_BIRD-IDD"/>
    <property type="match status" value="1"/>
</dbReference>
<dbReference type="Pfam" id="PF22996">
    <property type="entry name" value="C2H2-2nd_BIRD-IDD"/>
    <property type="match status" value="1"/>
</dbReference>
<proteinExistence type="predicted"/>
<dbReference type="OrthoDB" id="6354171at2759"/>
<dbReference type="PANTHER" id="PTHR10593">
    <property type="entry name" value="SERINE/THREONINE-PROTEIN KINASE RIO"/>
    <property type="match status" value="1"/>
</dbReference>
<gene>
    <name evidence="10" type="primary">LOC103722128</name>
</gene>
<sequence>MATNRFICEICHKGFQRDQNLQLHRRCHNLPWKLRPRTSTESRKRVYICPEPTCVHHNPSRALGDLTGIKKHYCRKHGEKKWNCDKCSKKYAVQSDWKAHSKICGTREYKCDCGTIFSRRESFITHRVFCNALVQENKLNQPLMATMASNLMMPINTNAIPIELSNLNHDDMKSPLLRTHSDNLSPESLRRLGVVRTLYSPRTIPSSSLQLSGDGPIGFDEIGDVNLSRSMAGSIHMSATALLQKAAQIGATAGKSSISSTMMPGDFASVMAGPDGAFGSRSYSLMKAHGMFDLMRSQGEQSQLAGINGGIANRFYDPAVNHISLFTTSGTSMSGGDRFLRNMEYGGDGGPSGGDVTTVDFLGVGEERSLRWQKQQEAMEYGGIGHQPSLEVFHLFHN</sequence>
<dbReference type="InterPro" id="IPR055185">
    <property type="entry name" value="C2CH-4th_BIRD-IDD"/>
</dbReference>
<reference evidence="9" key="1">
    <citation type="journal article" date="2019" name="Nat. Commun.">
        <title>Genome-wide association mapping of date palm fruit traits.</title>
        <authorList>
            <person name="Hazzouri K.M."/>
            <person name="Gros-Balthazard M."/>
            <person name="Flowers J.M."/>
            <person name="Copetti D."/>
            <person name="Lemansour A."/>
            <person name="Lebrun M."/>
            <person name="Masmoudi K."/>
            <person name="Ferrand S."/>
            <person name="Dhar M.I."/>
            <person name="Fresquez Z.A."/>
            <person name="Rosas U."/>
            <person name="Zhang J."/>
            <person name="Talag J."/>
            <person name="Lee S."/>
            <person name="Kudrna D."/>
            <person name="Powell R.F."/>
            <person name="Leitch I.J."/>
            <person name="Krueger R.R."/>
            <person name="Wing R.A."/>
            <person name="Amiri K.M.A."/>
            <person name="Purugganan M.D."/>
        </authorList>
    </citation>
    <scope>NUCLEOTIDE SEQUENCE [LARGE SCALE GENOMIC DNA]</scope>
    <source>
        <strain evidence="9">cv. Khalas</strain>
    </source>
</reference>
<dbReference type="GeneID" id="103722128"/>
<dbReference type="GO" id="GO:0005634">
    <property type="term" value="C:nucleus"/>
    <property type="evidence" value="ECO:0007669"/>
    <property type="project" value="TreeGrafter"/>
</dbReference>
<reference evidence="10" key="2">
    <citation type="submission" date="2025-08" db="UniProtKB">
        <authorList>
            <consortium name="RefSeq"/>
        </authorList>
    </citation>
    <scope>IDENTIFICATION</scope>
    <source>
        <tissue evidence="10">Young leaves</tissue>
    </source>
</reference>
<keyword evidence="5" id="KW-0805">Transcription regulation</keyword>
<dbReference type="Pfam" id="PF22992">
    <property type="entry name" value="C2CH-4th_BIRD-IDD"/>
    <property type="match status" value="1"/>
</dbReference>
<dbReference type="Proteomes" id="UP000228380">
    <property type="component" value="Chromosome 3"/>
</dbReference>
<dbReference type="AlphaFoldDB" id="A0A8B9A2S5"/>
<keyword evidence="3 7" id="KW-0863">Zinc-finger</keyword>
<feature type="domain" description="C2H2-type" evidence="8">
    <location>
        <begin position="6"/>
        <end position="28"/>
    </location>
</feature>
<name>A0A8B9A2S5_PHODC</name>
<evidence type="ECO:0000256" key="4">
    <source>
        <dbReference type="ARBA" id="ARBA00022833"/>
    </source>
</evidence>
<dbReference type="InterPro" id="IPR013087">
    <property type="entry name" value="Znf_C2H2_type"/>
</dbReference>